<feature type="non-terminal residue" evidence="1">
    <location>
        <position position="95"/>
    </location>
</feature>
<reference evidence="1" key="1">
    <citation type="submission" date="2016-05" db="EMBL/GenBank/DDBJ databases">
        <authorList>
            <person name="Lavstsen T."/>
            <person name="Jespersen J.S."/>
        </authorList>
    </citation>
    <scope>NUCLEOTIDE SEQUENCE</scope>
    <source>
        <tissue evidence="1">Brain</tissue>
    </source>
</reference>
<dbReference type="EMBL" id="HAEH01013468">
    <property type="protein sequence ID" value="SBR97479.1"/>
    <property type="molecule type" value="Transcribed_RNA"/>
</dbReference>
<name>A0A1A8QWU0_9TELE</name>
<reference evidence="1" key="2">
    <citation type="submission" date="2016-06" db="EMBL/GenBank/DDBJ databases">
        <title>The genome of a short-lived fish provides insights into sex chromosome evolution and the genetic control of aging.</title>
        <authorList>
            <person name="Reichwald K."/>
            <person name="Felder M."/>
            <person name="Petzold A."/>
            <person name="Koch P."/>
            <person name="Groth M."/>
            <person name="Platzer M."/>
        </authorList>
    </citation>
    <scope>NUCLEOTIDE SEQUENCE</scope>
    <source>
        <tissue evidence="1">Brain</tissue>
    </source>
</reference>
<evidence type="ECO:0000313" key="1">
    <source>
        <dbReference type="EMBL" id="SBR97479.1"/>
    </source>
</evidence>
<dbReference type="AlphaFoldDB" id="A0A1A8QWU0"/>
<proteinExistence type="predicted"/>
<sequence length="95" mass="10343">FFSNAVILNGVIPITALLGLQQAVTETVRTLRVSAHLARIIIVFVSALPTPLSPWLQLKCGGQKASHCCSTFDKHIVTHNLPSPVTVTALQQWEK</sequence>
<organism evidence="1">
    <name type="scientific">Nothobranchius rachovii</name>
    <name type="common">bluefin notho</name>
    <dbReference type="NCBI Taxonomy" id="451742"/>
    <lineage>
        <taxon>Eukaryota</taxon>
        <taxon>Metazoa</taxon>
        <taxon>Chordata</taxon>
        <taxon>Craniata</taxon>
        <taxon>Vertebrata</taxon>
        <taxon>Euteleostomi</taxon>
        <taxon>Actinopterygii</taxon>
        <taxon>Neopterygii</taxon>
        <taxon>Teleostei</taxon>
        <taxon>Neoteleostei</taxon>
        <taxon>Acanthomorphata</taxon>
        <taxon>Ovalentaria</taxon>
        <taxon>Atherinomorphae</taxon>
        <taxon>Cyprinodontiformes</taxon>
        <taxon>Nothobranchiidae</taxon>
        <taxon>Nothobranchius</taxon>
    </lineage>
</organism>
<protein>
    <submittedName>
        <fullName evidence="1">Uncharacterized protein</fullName>
    </submittedName>
</protein>
<gene>
    <name evidence="1" type="primary">Nfu_g_1_011187</name>
</gene>
<accession>A0A1A8QWU0</accession>
<feature type="non-terminal residue" evidence="1">
    <location>
        <position position="1"/>
    </location>
</feature>